<gene>
    <name evidence="1" type="ORF">M231_04361</name>
</gene>
<dbReference type="EMBL" id="SDIL01000049">
    <property type="protein sequence ID" value="RXK38319.1"/>
    <property type="molecule type" value="Genomic_DNA"/>
</dbReference>
<keyword evidence="2" id="KW-1185">Reference proteome</keyword>
<accession>A0A4Q1BKP3</accession>
<dbReference type="InParanoid" id="A0A4Q1BKP3"/>
<dbReference type="VEuPathDB" id="FungiDB:TREMEDRAFT_62460"/>
<comment type="caution">
    <text evidence="1">The sequence shown here is derived from an EMBL/GenBank/DDBJ whole genome shotgun (WGS) entry which is preliminary data.</text>
</comment>
<reference evidence="1 2" key="1">
    <citation type="submission" date="2016-06" db="EMBL/GenBank/DDBJ databases">
        <title>Evolution of pathogenesis and genome organization in the Tremellales.</title>
        <authorList>
            <person name="Cuomo C."/>
            <person name="Litvintseva A."/>
            <person name="Heitman J."/>
            <person name="Chen Y."/>
            <person name="Sun S."/>
            <person name="Springer D."/>
            <person name="Dromer F."/>
            <person name="Young S."/>
            <person name="Zeng Q."/>
            <person name="Chapman S."/>
            <person name="Gujja S."/>
            <person name="Saif S."/>
            <person name="Birren B."/>
        </authorList>
    </citation>
    <scope>NUCLEOTIDE SEQUENCE [LARGE SCALE GENOMIC DNA]</scope>
    <source>
        <strain evidence="1 2">ATCC 28783</strain>
    </source>
</reference>
<name>A0A4Q1BKP3_TREME</name>
<protein>
    <submittedName>
        <fullName evidence="1">Uncharacterized protein</fullName>
    </submittedName>
</protein>
<dbReference type="Proteomes" id="UP000289152">
    <property type="component" value="Unassembled WGS sequence"/>
</dbReference>
<dbReference type="AlphaFoldDB" id="A0A4Q1BKP3"/>
<sequence length="214" mass="23977">MSTTVTKPGEWSRVIRSYANEVHPLRSDFADDCITNFAPGRFTALGLGEELPRHLYFTAFTGFTHQSFSVHRADSANDAEGPRIIYECEDETWTEVSGSSKTGVEVSTEAFKTLLHHESRSGIFGVQVKRNSTFFTGDLSEPYISIRPEVSLETLPTALSNAVRKLIDDSAPIHLEIVGYEAIALRGQRYLKRDTLQPAREIIILRKSVQTKEL</sequence>
<proteinExistence type="predicted"/>
<evidence type="ECO:0000313" key="2">
    <source>
        <dbReference type="Proteomes" id="UP000289152"/>
    </source>
</evidence>
<evidence type="ECO:0000313" key="1">
    <source>
        <dbReference type="EMBL" id="RXK38319.1"/>
    </source>
</evidence>
<organism evidence="1 2">
    <name type="scientific">Tremella mesenterica</name>
    <name type="common">Jelly fungus</name>
    <dbReference type="NCBI Taxonomy" id="5217"/>
    <lineage>
        <taxon>Eukaryota</taxon>
        <taxon>Fungi</taxon>
        <taxon>Dikarya</taxon>
        <taxon>Basidiomycota</taxon>
        <taxon>Agaricomycotina</taxon>
        <taxon>Tremellomycetes</taxon>
        <taxon>Tremellales</taxon>
        <taxon>Tremellaceae</taxon>
        <taxon>Tremella</taxon>
    </lineage>
</organism>